<protein>
    <recommendedName>
        <fullName evidence="2">GGDEF domain-containing protein</fullName>
    </recommendedName>
</protein>
<feature type="domain" description="GGDEF" evidence="2">
    <location>
        <begin position="497"/>
        <end position="668"/>
    </location>
</feature>
<proteinExistence type="predicted"/>
<name>A0A7T5R294_9BACT</name>
<dbReference type="InterPro" id="IPR000160">
    <property type="entry name" value="GGDEF_dom"/>
</dbReference>
<dbReference type="InterPro" id="IPR036971">
    <property type="entry name" value="PDEase_catalytic_dom_sf"/>
</dbReference>
<dbReference type="SUPFAM" id="SSF109604">
    <property type="entry name" value="HD-domain/PDEase-like"/>
    <property type="match status" value="1"/>
</dbReference>
<evidence type="ECO:0000256" key="1">
    <source>
        <dbReference type="SAM" id="MobiDB-lite"/>
    </source>
</evidence>
<reference evidence="3 4" key="1">
    <citation type="submission" date="2020-07" db="EMBL/GenBank/DDBJ databases">
        <title>Huge and variable diversity of episymbiotic CPR bacteria and DPANN archaea in groundwater ecosystems.</title>
        <authorList>
            <person name="He C.Y."/>
            <person name="Keren R."/>
            <person name="Whittaker M."/>
            <person name="Farag I.F."/>
            <person name="Doudna J."/>
            <person name="Cate J.H.D."/>
            <person name="Banfield J.F."/>
        </authorList>
    </citation>
    <scope>NUCLEOTIDE SEQUENCE [LARGE SCALE GENOMIC DNA]</scope>
    <source>
        <strain evidence="3">NC_groundwater_70_Ag_B-0.1um_54_66</strain>
    </source>
</reference>
<feature type="compositionally biased region" description="Low complexity" evidence="1">
    <location>
        <begin position="1398"/>
        <end position="1410"/>
    </location>
</feature>
<dbReference type="Proteomes" id="UP000595362">
    <property type="component" value="Chromosome"/>
</dbReference>
<evidence type="ECO:0000313" key="4">
    <source>
        <dbReference type="Proteomes" id="UP000595362"/>
    </source>
</evidence>
<evidence type="ECO:0000313" key="3">
    <source>
        <dbReference type="EMBL" id="QQG36150.1"/>
    </source>
</evidence>
<dbReference type="EMBL" id="CP066681">
    <property type="protein sequence ID" value="QQG36150.1"/>
    <property type="molecule type" value="Genomic_DNA"/>
</dbReference>
<dbReference type="GO" id="GO:0004114">
    <property type="term" value="F:3',5'-cyclic-nucleotide phosphodiesterase activity"/>
    <property type="evidence" value="ECO:0007669"/>
    <property type="project" value="InterPro"/>
</dbReference>
<gene>
    <name evidence="3" type="ORF">HYS17_11780</name>
</gene>
<feature type="region of interest" description="Disordered" evidence="1">
    <location>
        <begin position="1337"/>
        <end position="1362"/>
    </location>
</feature>
<feature type="compositionally biased region" description="Basic and acidic residues" evidence="1">
    <location>
        <begin position="1456"/>
        <end position="1466"/>
    </location>
</feature>
<dbReference type="Gene3D" id="1.10.1300.10">
    <property type="entry name" value="3'5'-cyclic nucleotide phosphodiesterase, catalytic domain"/>
    <property type="match status" value="1"/>
</dbReference>
<sequence>MAGPLNPSEAARRAAAEVSRVVQQNPNAAASFAGHENVQTVLRDIEALDRNFSQTGGVFFRAGGNPLQTAEDFTRIHIEQYRETGRPSLPALAMHHAEKLGLDKNSPEYKAMILVSARAEMRLASTPDYHSQFHYTDVAAYTANLLEKNNDMVGANRGGTSLSKKEQALTFIAAIGHDLDHDGHGNPPHDPLFNEEKSFDKMLPLLQEAGLAAQDIKTIHTILKTTSPNGPHAVLKEAAQAQREGRPADWGKVDKDNKFADLQAALERDPKMTQMAAMVSDADLAGSSLSMKSNKVLSELLTAEVRKAGGNLDFTTDGARKFFLDNIVGKEGFASDAGRETANDAFMALRKETEQRLAAAAAAPKPAEPPLKPKAVSFDAIMEGDEVKRYLQQFILPDDARAEAQKRNPGVQYPQNTDDVLRDVKGVWEKKGFLSPAELRSELIRKYLPDSDPALKKFVEDMELSRNRPEVVTGYMKKEHAYSATGLAHLYAKEMNKPIAMAEVDFSNMGGTNDEYRRRIAAERNVPVEAVNKADAEHMTDRAVKVLSDSMVDSLRDGLPPGAKIIPIRTGGDELRLIFTGVDDPDALKKLTDSMHNGVEKKVAGMGLQDHPHLKAPDDPVRNGFGAALAIQDMRKIENPHNIIQELDDKIKAAKTRIGHERLGTVDEASIRSDVAEKIDKGELKVADGVDRQTAIDKVVNDEIKKSKIISAVLRHDNPLHNPNLKQGLAGTQAYIEKVAAQAGTTPIVHADVPDAIAKSDPVGARRPVAAAPLAGIDERRAAIALENVKPAGRPLSGAEKFFVEQSAHALTPVDPSAQALMPNDIPKMVEMYAAENEEFKRQFDPSDPDVRQGLAKAGLKGMQDVSPHVMAVSFHNLAGLNNDLGHHNADLVLRHFGNDIIENSMKKAGFDAGAGPKPYTIAHHGGGNFSVLMKPAAVGADGKPVFMSPDMIKGIEKDIASRVEELNRQPVDKFLEQRGVHIDEDLRAHIDKKGLKSFADIGDPKDRDLSTDRAVKGRVNGIRSVVESAPVKDPAGGAAQISAVREQADKSMGALRDSEIMQQNGMQKPSASQPGEKSTPAVVVEAVPVAATAVAAVAAVVAADVDAEVRASTETPRVDADALSRPMPARLEGRMGSAGSGVGVGMGVYSLTEKFGEGGTAKADLANKETRTLAQAGIAADVSAIAVDGGDGLRSLKAASQTMQSASKLGRVAAPVGVALSVASGAIDYKIAEKQGDGKRAAEAISGTTGGVAGAAAGGIVGAKAGAAAGAAIGAFFGVVGAAPGAVIGGFIGGIGGAIAGAWGGSKAGNKVGEAVGLQEKLQAKFDADKKEQALTVKSADGPSTRVAAQPAATPKASSPGELRAYENKMAAAAAPKVASSADLRAYENKTAGGPESSARAPARTTAPAVDVPAKPAEGPSTRTPLKPAAAGGTESKAAETRGAETRPAASRQNYVERPREDESVKPAVKNGGRELGSSGAGDTYVVAGNIPKVGEQFKAASTTAGVIEAPDAGSDPRFKVAAAQNNRNMVL</sequence>
<accession>A0A7T5R294</accession>
<organism evidence="3 4">
    <name type="scientific">Micavibrio aeruginosavorus</name>
    <dbReference type="NCBI Taxonomy" id="349221"/>
    <lineage>
        <taxon>Bacteria</taxon>
        <taxon>Pseudomonadati</taxon>
        <taxon>Bdellovibrionota</taxon>
        <taxon>Bdellovibrionia</taxon>
        <taxon>Bdellovibrionales</taxon>
        <taxon>Pseudobdellovibrionaceae</taxon>
        <taxon>Micavibrio</taxon>
    </lineage>
</organism>
<feature type="region of interest" description="Disordered" evidence="1">
    <location>
        <begin position="1390"/>
        <end position="1479"/>
    </location>
</feature>
<dbReference type="GO" id="GO:0007165">
    <property type="term" value="P:signal transduction"/>
    <property type="evidence" value="ECO:0007669"/>
    <property type="project" value="InterPro"/>
</dbReference>
<dbReference type="PROSITE" id="PS50887">
    <property type="entry name" value="GGDEF"/>
    <property type="match status" value="1"/>
</dbReference>
<evidence type="ECO:0000259" key="2">
    <source>
        <dbReference type="PROSITE" id="PS50887"/>
    </source>
</evidence>